<organism evidence="1 2">
    <name type="scientific">Vibrio vulnificus (strain YJ016)</name>
    <dbReference type="NCBI Taxonomy" id="196600"/>
    <lineage>
        <taxon>Bacteria</taxon>
        <taxon>Pseudomonadati</taxon>
        <taxon>Pseudomonadota</taxon>
        <taxon>Gammaproteobacteria</taxon>
        <taxon>Vibrionales</taxon>
        <taxon>Vibrionaceae</taxon>
        <taxon>Vibrio</taxon>
    </lineage>
</organism>
<dbReference type="Gene3D" id="1.10.3680.10">
    <property type="entry name" value="TerB-like"/>
    <property type="match status" value="1"/>
</dbReference>
<dbReference type="EMBL" id="BA000037">
    <property type="protein sequence ID" value="BAC95337.1"/>
    <property type="molecule type" value="Genomic_DNA"/>
</dbReference>
<dbReference type="HOGENOM" id="CLU_068390_2_0_6"/>
<name>Q7MIE4_VIBVY</name>
<reference evidence="1 2" key="1">
    <citation type="journal article" date="2003" name="Genome Res.">
        <title>Comparative genome analysis of Vibrio vulnificus, a marine pathogen.</title>
        <authorList>
            <person name="Chen C.Y."/>
            <person name="Wu K.M."/>
            <person name="Chang Y.C."/>
            <person name="Chang C.H."/>
            <person name="Tsai H.C."/>
            <person name="Liao T.L."/>
            <person name="Liu Y.M."/>
            <person name="Chen H.J."/>
            <person name="Shen A.B."/>
            <person name="Li J.C."/>
            <person name="Su T.L."/>
            <person name="Shao C.P."/>
            <person name="Lee C.T."/>
            <person name="Hor L.I."/>
            <person name="Tsai S.F."/>
        </authorList>
    </citation>
    <scope>NUCLEOTIDE SEQUENCE [LARGE SCALE GENOMIC DNA]</scope>
    <source>
        <strain evidence="1 2">YJ016</strain>
    </source>
</reference>
<accession>Q7MIE4</accession>
<dbReference type="eggNOG" id="COG2979">
    <property type="taxonomic scope" value="Bacteria"/>
</dbReference>
<sequence>MLTLCLVRRVVMDLKSLLNQALNSDLLKQGSEALNKQTQNLKNNTNASQLKTLGAGALGGGLIGMLMGSKKSGKMAKKLGKNALKIGGAAALGALAYKVYNDWQGTQPNTGVAEAYDPKDNHHSVLIIKAMIAMAKADGHIDQQEMAQIEQAFSEMNADEQVRQLVQQELQKPLDPTDIAKLATSPQQASEIYLASLIIADEQSFMEKAYLQELAKQLQLAPEVIEQLEQQLR</sequence>
<dbReference type="InterPro" id="IPR029024">
    <property type="entry name" value="TerB-like"/>
</dbReference>
<dbReference type="STRING" id="672.VV93_v1c22910"/>
<dbReference type="InterPro" id="IPR007486">
    <property type="entry name" value="YebE"/>
</dbReference>
<dbReference type="Pfam" id="PF04391">
    <property type="entry name" value="DUF533"/>
    <property type="match status" value="1"/>
</dbReference>
<proteinExistence type="predicted"/>
<evidence type="ECO:0008006" key="3">
    <source>
        <dbReference type="Google" id="ProtNLM"/>
    </source>
</evidence>
<dbReference type="KEGG" id="vvy:VV2573"/>
<dbReference type="CDD" id="cd07178">
    <property type="entry name" value="terB_like_YebE"/>
    <property type="match status" value="1"/>
</dbReference>
<evidence type="ECO:0000313" key="2">
    <source>
        <dbReference type="Proteomes" id="UP000002675"/>
    </source>
</evidence>
<evidence type="ECO:0000313" key="1">
    <source>
        <dbReference type="EMBL" id="BAC95337.1"/>
    </source>
</evidence>
<gene>
    <name evidence="1" type="ordered locus">VV2573</name>
</gene>
<dbReference type="SUPFAM" id="SSF158682">
    <property type="entry name" value="TerB-like"/>
    <property type="match status" value="1"/>
</dbReference>
<dbReference type="AlphaFoldDB" id="Q7MIE4"/>
<protein>
    <recommendedName>
        <fullName evidence="3">Tellurite resistance TerB family protein</fullName>
    </recommendedName>
</protein>
<dbReference type="Proteomes" id="UP000002675">
    <property type="component" value="Chromosome I"/>
</dbReference>